<name>A0ACC0AZN8_CATRO</name>
<dbReference type="Proteomes" id="UP001060085">
    <property type="component" value="Linkage Group LG04"/>
</dbReference>
<dbReference type="EMBL" id="CM044704">
    <property type="protein sequence ID" value="KAI5665805.1"/>
    <property type="molecule type" value="Genomic_DNA"/>
</dbReference>
<reference evidence="2" key="1">
    <citation type="journal article" date="2023" name="Nat. Plants">
        <title>Single-cell RNA sequencing provides a high-resolution roadmap for understanding the multicellular compartmentation of specialized metabolism.</title>
        <authorList>
            <person name="Sun S."/>
            <person name="Shen X."/>
            <person name="Li Y."/>
            <person name="Li Y."/>
            <person name="Wang S."/>
            <person name="Li R."/>
            <person name="Zhang H."/>
            <person name="Shen G."/>
            <person name="Guo B."/>
            <person name="Wei J."/>
            <person name="Xu J."/>
            <person name="St-Pierre B."/>
            <person name="Chen S."/>
            <person name="Sun C."/>
        </authorList>
    </citation>
    <scope>NUCLEOTIDE SEQUENCE [LARGE SCALE GENOMIC DNA]</scope>
</reference>
<gene>
    <name evidence="1" type="ORF">M9H77_15658</name>
</gene>
<keyword evidence="2" id="KW-1185">Reference proteome</keyword>
<evidence type="ECO:0000313" key="1">
    <source>
        <dbReference type="EMBL" id="KAI5665805.1"/>
    </source>
</evidence>
<sequence>MRRCSRVVMGFLNVITLAFSIFQIIDSLITDAHPKNKKQCYNHSTGVILMISIFLLMTSLIGLMSSCGKSNRALGMIYLSVVLISTIVAITSTVFISVELPKASANSTWQKSQDGNWIKEFSPLLRQALVNDKKWFLIKTCLVDIDLCHGFRNHSSHSHSPWREDFHYLELGCCVPPKRCDFLQENETKSGNVYYEEEDGECKKWSKIKNGECYDCDSCKAGYLAKIQRDWRADIGMFIGVIVLLIVATFLSCYLFIKDRLDNRRIQGSHTNV</sequence>
<evidence type="ECO:0000313" key="2">
    <source>
        <dbReference type="Proteomes" id="UP001060085"/>
    </source>
</evidence>
<protein>
    <submittedName>
        <fullName evidence="1">Uncharacterized protein</fullName>
    </submittedName>
</protein>
<comment type="caution">
    <text evidence="1">The sequence shown here is derived from an EMBL/GenBank/DDBJ whole genome shotgun (WGS) entry which is preliminary data.</text>
</comment>
<proteinExistence type="predicted"/>
<accession>A0ACC0AZN8</accession>
<organism evidence="1 2">
    <name type="scientific">Catharanthus roseus</name>
    <name type="common">Madagascar periwinkle</name>
    <name type="synonym">Vinca rosea</name>
    <dbReference type="NCBI Taxonomy" id="4058"/>
    <lineage>
        <taxon>Eukaryota</taxon>
        <taxon>Viridiplantae</taxon>
        <taxon>Streptophyta</taxon>
        <taxon>Embryophyta</taxon>
        <taxon>Tracheophyta</taxon>
        <taxon>Spermatophyta</taxon>
        <taxon>Magnoliopsida</taxon>
        <taxon>eudicotyledons</taxon>
        <taxon>Gunneridae</taxon>
        <taxon>Pentapetalae</taxon>
        <taxon>asterids</taxon>
        <taxon>lamiids</taxon>
        <taxon>Gentianales</taxon>
        <taxon>Apocynaceae</taxon>
        <taxon>Rauvolfioideae</taxon>
        <taxon>Vinceae</taxon>
        <taxon>Catharanthinae</taxon>
        <taxon>Catharanthus</taxon>
    </lineage>
</organism>